<evidence type="ECO:0000256" key="6">
    <source>
        <dbReference type="ARBA" id="ARBA00023136"/>
    </source>
</evidence>
<evidence type="ECO:0000313" key="10">
    <source>
        <dbReference type="Proteomes" id="UP000183085"/>
    </source>
</evidence>
<dbReference type="PANTHER" id="PTHR30026:SF20">
    <property type="entry name" value="OUTER MEMBRANE PROTEIN TOLC"/>
    <property type="match status" value="1"/>
</dbReference>
<dbReference type="GO" id="GO:0015562">
    <property type="term" value="F:efflux transmembrane transporter activity"/>
    <property type="evidence" value="ECO:0007669"/>
    <property type="project" value="InterPro"/>
</dbReference>
<evidence type="ECO:0008006" key="11">
    <source>
        <dbReference type="Google" id="ProtNLM"/>
    </source>
</evidence>
<evidence type="ECO:0000256" key="1">
    <source>
        <dbReference type="ARBA" id="ARBA00004442"/>
    </source>
</evidence>
<dbReference type="Proteomes" id="UP000183085">
    <property type="component" value="Unassembled WGS sequence"/>
</dbReference>
<keyword evidence="7" id="KW-0998">Cell outer membrane</keyword>
<evidence type="ECO:0000256" key="5">
    <source>
        <dbReference type="ARBA" id="ARBA00022692"/>
    </source>
</evidence>
<comment type="caution">
    <text evidence="9">The sequence shown here is derived from an EMBL/GenBank/DDBJ whole genome shotgun (WGS) entry which is preliminary data.</text>
</comment>
<sequence>MKTFSKIVRLTFISTILFSFDTFATDTVKQLTINDCIKLSLEQNTDIIIAHEDQKIAKAQTTSAWSTVCPKLTIETDYAKIHSKQLHDTIDSFAVKLSAQQLVWGGQVMPVLEAANYALNLADDSFLVKKNTVILIAKETYINVLKTEELVKSARENKKLIEQIITQTESLISAGLATRADLLKLQLQLKNIEQMVINTDNGAKVAKQSLNLLLGFPIDQSIELKPYKTTDYNELLNLNTKELVTKALTQRKELSQLDYSVKLLNTQAAVINSATQPVVLFSGNYGLINDKLSFDVGRDKDWLLALVAKWTFFDANDTQSKVDVNRSSIKKLQELRKQLVNGIELEVNIIVNGITSSIAKIDASQKELELAKENVSIAEEKYINGLGTNLDIIDSQTSLLAAQTNLINANYDLEIAKARLYKAIGEMDKI</sequence>
<keyword evidence="5" id="KW-0812">Transmembrane</keyword>
<dbReference type="SUPFAM" id="SSF56954">
    <property type="entry name" value="Outer membrane efflux proteins (OEP)"/>
    <property type="match status" value="1"/>
</dbReference>
<dbReference type="STRING" id="1817895.AUJ95_06565"/>
<dbReference type="GO" id="GO:0015288">
    <property type="term" value="F:porin activity"/>
    <property type="evidence" value="ECO:0007669"/>
    <property type="project" value="TreeGrafter"/>
</dbReference>
<dbReference type="Pfam" id="PF02321">
    <property type="entry name" value="OEP"/>
    <property type="match status" value="2"/>
</dbReference>
<dbReference type="InterPro" id="IPR003423">
    <property type="entry name" value="OMP_efflux"/>
</dbReference>
<dbReference type="GO" id="GO:1990281">
    <property type="term" value="C:efflux pump complex"/>
    <property type="evidence" value="ECO:0007669"/>
    <property type="project" value="TreeGrafter"/>
</dbReference>
<dbReference type="Gene3D" id="1.20.1600.10">
    <property type="entry name" value="Outer membrane efflux proteins (OEP)"/>
    <property type="match status" value="1"/>
</dbReference>
<comment type="subcellular location">
    <subcellularLocation>
        <location evidence="1">Cell outer membrane</location>
    </subcellularLocation>
</comment>
<keyword evidence="4" id="KW-1134">Transmembrane beta strand</keyword>
<dbReference type="EMBL" id="MNYI01000174">
    <property type="protein sequence ID" value="OIP38594.1"/>
    <property type="molecule type" value="Genomic_DNA"/>
</dbReference>
<reference evidence="9 10" key="1">
    <citation type="journal article" date="2016" name="Environ. Microbiol.">
        <title>Genomic resolution of a cold subsurface aquifer community provides metabolic insights for novel microbes adapted to high CO concentrations.</title>
        <authorList>
            <person name="Probst A.J."/>
            <person name="Castelle C.J."/>
            <person name="Singh A."/>
            <person name="Brown C.T."/>
            <person name="Anantharaman K."/>
            <person name="Sharon I."/>
            <person name="Hug L.A."/>
            <person name="Burstein D."/>
            <person name="Emerson J.B."/>
            <person name="Thomas B.C."/>
            <person name="Banfield J.F."/>
        </authorList>
    </citation>
    <scope>NUCLEOTIDE SEQUENCE [LARGE SCALE GENOMIC DNA]</scope>
    <source>
        <strain evidence="9">CG2_30_40_21</strain>
    </source>
</reference>
<dbReference type="PANTHER" id="PTHR30026">
    <property type="entry name" value="OUTER MEMBRANE PROTEIN TOLC"/>
    <property type="match status" value="1"/>
</dbReference>
<organism evidence="9 10">
    <name type="scientific">Candidatus Desantisbacteria bacterium CG2_30_40_21</name>
    <dbReference type="NCBI Taxonomy" id="1817895"/>
    <lineage>
        <taxon>Bacteria</taxon>
        <taxon>Candidatus Desantisiibacteriota</taxon>
    </lineage>
</organism>
<feature type="signal peptide" evidence="8">
    <location>
        <begin position="1"/>
        <end position="24"/>
    </location>
</feature>
<proteinExistence type="inferred from homology"/>
<evidence type="ECO:0000256" key="8">
    <source>
        <dbReference type="SAM" id="SignalP"/>
    </source>
</evidence>
<keyword evidence="6" id="KW-0472">Membrane</keyword>
<evidence type="ECO:0000256" key="7">
    <source>
        <dbReference type="ARBA" id="ARBA00023237"/>
    </source>
</evidence>
<keyword evidence="3" id="KW-0813">Transport</keyword>
<dbReference type="GO" id="GO:0009279">
    <property type="term" value="C:cell outer membrane"/>
    <property type="evidence" value="ECO:0007669"/>
    <property type="project" value="UniProtKB-SubCell"/>
</dbReference>
<name>A0A1J5E1X3_9BACT</name>
<evidence type="ECO:0000256" key="2">
    <source>
        <dbReference type="ARBA" id="ARBA00007613"/>
    </source>
</evidence>
<dbReference type="InterPro" id="IPR051906">
    <property type="entry name" value="TolC-like"/>
</dbReference>
<protein>
    <recommendedName>
        <fullName evidence="11">Transporter</fullName>
    </recommendedName>
</protein>
<comment type="similarity">
    <text evidence="2">Belongs to the outer membrane factor (OMF) (TC 1.B.17) family.</text>
</comment>
<keyword evidence="8" id="KW-0732">Signal</keyword>
<evidence type="ECO:0000256" key="3">
    <source>
        <dbReference type="ARBA" id="ARBA00022448"/>
    </source>
</evidence>
<dbReference type="AlphaFoldDB" id="A0A1J5E1X3"/>
<feature type="chain" id="PRO_5012430419" description="Transporter" evidence="8">
    <location>
        <begin position="25"/>
        <end position="430"/>
    </location>
</feature>
<accession>A0A1J5E1X3</accession>
<evidence type="ECO:0000256" key="4">
    <source>
        <dbReference type="ARBA" id="ARBA00022452"/>
    </source>
</evidence>
<gene>
    <name evidence="9" type="ORF">AUJ95_06565</name>
</gene>
<evidence type="ECO:0000313" key="9">
    <source>
        <dbReference type="EMBL" id="OIP38594.1"/>
    </source>
</evidence>